<dbReference type="GO" id="GO:0006526">
    <property type="term" value="P:L-arginine biosynthetic process"/>
    <property type="evidence" value="ECO:0007669"/>
    <property type="project" value="UniProtKB-UniRule"/>
</dbReference>
<evidence type="ECO:0000256" key="1">
    <source>
        <dbReference type="ARBA" id="ARBA00022576"/>
    </source>
</evidence>
<comment type="subcellular location">
    <subcellularLocation>
        <location evidence="4">Cytoplasm</location>
    </subcellularLocation>
</comment>
<reference evidence="5 6" key="1">
    <citation type="submission" date="2017-02" db="EMBL/GenBank/DDBJ databases">
        <title>Draft genome of Acidibacillus ferrooxidans Huett2.</title>
        <authorList>
            <person name="Schopf S."/>
        </authorList>
    </citation>
    <scope>NUCLEOTIDE SEQUENCE [LARGE SCALE GENOMIC DNA]</scope>
    <source>
        <strain evidence="5 6">Huett2</strain>
    </source>
</reference>
<feature type="binding site" evidence="4">
    <location>
        <position position="148"/>
    </location>
    <ligand>
        <name>N(2)-acetyl-L-ornithine</name>
        <dbReference type="ChEBI" id="CHEBI:57805"/>
    </ligand>
</feature>
<dbReference type="FunFam" id="3.40.640.10:FF:000004">
    <property type="entry name" value="Acetylornithine aminotransferase"/>
    <property type="match status" value="1"/>
</dbReference>
<comment type="subunit">
    <text evidence="4">Homodimer.</text>
</comment>
<comment type="cofactor">
    <cofactor evidence="4">
        <name>pyridoxal 5'-phosphate</name>
        <dbReference type="ChEBI" id="CHEBI:597326"/>
    </cofactor>
    <text evidence="4">Binds 1 pyridoxal phosphate per subunit.</text>
</comment>
<dbReference type="PIRSF" id="PIRSF000521">
    <property type="entry name" value="Transaminase_4ab_Lys_Orn"/>
    <property type="match status" value="1"/>
</dbReference>
<feature type="binding site" evidence="4">
    <location>
        <begin position="230"/>
        <end position="233"/>
    </location>
    <ligand>
        <name>pyridoxal 5'-phosphate</name>
        <dbReference type="ChEBI" id="CHEBI:597326"/>
    </ligand>
</feature>
<feature type="modified residue" description="N6-(pyridoxal phosphate)lysine" evidence="4">
    <location>
        <position position="259"/>
    </location>
</feature>
<dbReference type="InterPro" id="IPR015422">
    <property type="entry name" value="PyrdxlP-dep_Trfase_small"/>
</dbReference>
<organism evidence="5 6">
    <name type="scientific">Ferroacidibacillus organovorans</name>
    <dbReference type="NCBI Taxonomy" id="1765683"/>
    <lineage>
        <taxon>Bacteria</taxon>
        <taxon>Bacillati</taxon>
        <taxon>Bacillota</taxon>
        <taxon>Bacilli</taxon>
        <taxon>Bacillales</taxon>
        <taxon>Alicyclobacillaceae</taxon>
        <taxon>Ferroacidibacillus</taxon>
    </lineage>
</organism>
<feature type="binding site" evidence="4">
    <location>
        <position position="145"/>
    </location>
    <ligand>
        <name>pyridoxal 5'-phosphate</name>
        <dbReference type="ChEBI" id="CHEBI:597326"/>
    </ligand>
</feature>
<dbReference type="InterPro" id="IPR005814">
    <property type="entry name" value="Aminotrans_3"/>
</dbReference>
<dbReference type="EC" id="2.6.1.11" evidence="4"/>
<keyword evidence="2 4" id="KW-0808">Transferase</keyword>
<dbReference type="EMBL" id="MWPS01000001">
    <property type="protein sequence ID" value="OPG17724.1"/>
    <property type="molecule type" value="Genomic_DNA"/>
</dbReference>
<sequence length="406" mass="43436">MQAKTLLVQHTNAKHDDETAVMGTYARQPLTIVRGEGVYVYDDHGARYLDFTSGIAVCGLGHCHPALVAAATNQIQTLWHMSNLYLTEPQAHLAARLTEAAGMDRVFFSNSGAEANEAAIKIARRYSKQVHGAHKGEILTFQHSFHGRTIATVTATAQPKYQEGFGPLPSGFKYVESFTMKSVLERVTEKTCAIMIEPIQGEGGVRPVAVPFLKELRAFCDARGLLLIFDEVQTGVGRTGSWLAWQQMGVKPDIVTMAKSLAGGLPMGAMLATERVAAAFAPGTHGSTFGGNPVAASAALAVLDVVMEDGFLDTVTRRGQQLYSALCALAARRTEIVDVRGMGLMWGIEFATPLAGDLVAACRKRGLLVLTAGANTLRLLPPLIVSAADVERAVATIAEALQEMEA</sequence>
<comment type="catalytic activity">
    <reaction evidence="4">
        <text>N(2)-acetyl-L-ornithine + 2-oxoglutarate = N-acetyl-L-glutamate 5-semialdehyde + L-glutamate</text>
        <dbReference type="Rhea" id="RHEA:18049"/>
        <dbReference type="ChEBI" id="CHEBI:16810"/>
        <dbReference type="ChEBI" id="CHEBI:29123"/>
        <dbReference type="ChEBI" id="CHEBI:29985"/>
        <dbReference type="ChEBI" id="CHEBI:57805"/>
        <dbReference type="EC" id="2.6.1.11"/>
    </reaction>
</comment>
<comment type="miscellaneous">
    <text evidence="4">May also have succinyldiaminopimelate aminotransferase activity, thus carrying out the corresponding step in lysine biosynthesis.</text>
</comment>
<keyword evidence="3 4" id="KW-0663">Pyridoxal phosphate</keyword>
<dbReference type="GO" id="GO:0003992">
    <property type="term" value="F:N2-acetyl-L-ornithine:2-oxoglutarate 5-aminotransferase activity"/>
    <property type="evidence" value="ECO:0007669"/>
    <property type="project" value="UniProtKB-UniRule"/>
</dbReference>
<dbReference type="CDD" id="cd00610">
    <property type="entry name" value="OAT_like"/>
    <property type="match status" value="1"/>
</dbReference>
<dbReference type="InterPro" id="IPR049704">
    <property type="entry name" value="Aminotrans_3_PPA_site"/>
</dbReference>
<comment type="similarity">
    <text evidence="4">Belongs to the class-III pyridoxal-phosphate-dependent aminotransferase family. ArgD subfamily.</text>
</comment>
<dbReference type="HAMAP" id="MF_01107">
    <property type="entry name" value="ArgD_aminotrans_3"/>
    <property type="match status" value="1"/>
</dbReference>
<dbReference type="InterPro" id="IPR004636">
    <property type="entry name" value="AcOrn/SuccOrn_fam"/>
</dbReference>
<dbReference type="InterPro" id="IPR015424">
    <property type="entry name" value="PyrdxlP-dep_Trfase"/>
</dbReference>
<keyword evidence="4" id="KW-0055">Arginine biosynthesis</keyword>
<comment type="pathway">
    <text evidence="4">Amino-acid biosynthesis; L-arginine biosynthesis; N(2)-acetyl-L-ornithine from L-glutamate: step 4/4.</text>
</comment>
<evidence type="ECO:0000313" key="5">
    <source>
        <dbReference type="EMBL" id="OPG17724.1"/>
    </source>
</evidence>
<dbReference type="NCBIfam" id="TIGR00707">
    <property type="entry name" value="argD"/>
    <property type="match status" value="1"/>
</dbReference>
<dbReference type="Pfam" id="PF00202">
    <property type="entry name" value="Aminotran_3"/>
    <property type="match status" value="1"/>
</dbReference>
<feature type="binding site" evidence="4">
    <location>
        <begin position="112"/>
        <end position="113"/>
    </location>
    <ligand>
        <name>pyridoxal 5'-phosphate</name>
        <dbReference type="ChEBI" id="CHEBI:597326"/>
    </ligand>
</feature>
<dbReference type="PANTHER" id="PTHR11986:SF113">
    <property type="entry name" value="SUCCINYLORNITHINE TRANSAMINASE"/>
    <property type="match status" value="1"/>
</dbReference>
<dbReference type="PROSITE" id="PS00600">
    <property type="entry name" value="AA_TRANSFER_CLASS_3"/>
    <property type="match status" value="1"/>
</dbReference>
<dbReference type="InterPro" id="IPR015421">
    <property type="entry name" value="PyrdxlP-dep_Trfase_major"/>
</dbReference>
<dbReference type="Proteomes" id="UP000190229">
    <property type="component" value="Unassembled WGS sequence"/>
</dbReference>
<dbReference type="PANTHER" id="PTHR11986">
    <property type="entry name" value="AMINOTRANSFERASE CLASS III"/>
    <property type="match status" value="1"/>
</dbReference>
<dbReference type="Gene3D" id="3.90.1150.10">
    <property type="entry name" value="Aspartate Aminotransferase, domain 1"/>
    <property type="match status" value="1"/>
</dbReference>
<dbReference type="GO" id="GO:0005737">
    <property type="term" value="C:cytoplasm"/>
    <property type="evidence" value="ECO:0007669"/>
    <property type="project" value="UniProtKB-SubCell"/>
</dbReference>
<feature type="binding site" evidence="4">
    <location>
        <position position="287"/>
    </location>
    <ligand>
        <name>N(2)-acetyl-L-ornithine</name>
        <dbReference type="ChEBI" id="CHEBI:57805"/>
    </ligand>
</feature>
<proteinExistence type="inferred from homology"/>
<dbReference type="Gene3D" id="3.40.640.10">
    <property type="entry name" value="Type I PLP-dependent aspartate aminotransferase-like (Major domain)"/>
    <property type="match status" value="1"/>
</dbReference>
<gene>
    <name evidence="4" type="primary">argD</name>
    <name evidence="5" type="ORF">B2M26_00390</name>
</gene>
<keyword evidence="4" id="KW-0963">Cytoplasm</keyword>
<dbReference type="SUPFAM" id="SSF53383">
    <property type="entry name" value="PLP-dependent transferases"/>
    <property type="match status" value="1"/>
</dbReference>
<evidence type="ECO:0000256" key="4">
    <source>
        <dbReference type="HAMAP-Rule" id="MF_01107"/>
    </source>
</evidence>
<dbReference type="GO" id="GO:0030170">
    <property type="term" value="F:pyridoxal phosphate binding"/>
    <property type="evidence" value="ECO:0007669"/>
    <property type="project" value="InterPro"/>
</dbReference>
<accession>A0A1V4EY92</accession>
<dbReference type="UniPathway" id="UPA00068">
    <property type="reaction ID" value="UER00109"/>
</dbReference>
<dbReference type="NCBIfam" id="NF002325">
    <property type="entry name" value="PRK01278.1"/>
    <property type="match status" value="1"/>
</dbReference>
<keyword evidence="4" id="KW-0028">Amino-acid biosynthesis</keyword>
<evidence type="ECO:0000256" key="2">
    <source>
        <dbReference type="ARBA" id="ARBA00022679"/>
    </source>
</evidence>
<dbReference type="GO" id="GO:0042802">
    <property type="term" value="F:identical protein binding"/>
    <property type="evidence" value="ECO:0007669"/>
    <property type="project" value="TreeGrafter"/>
</dbReference>
<name>A0A1V4EY92_9BACL</name>
<comment type="caution">
    <text evidence="5">The sequence shown here is derived from an EMBL/GenBank/DDBJ whole genome shotgun (WGS) entry which is preliminary data.</text>
</comment>
<evidence type="ECO:0000313" key="6">
    <source>
        <dbReference type="Proteomes" id="UP000190229"/>
    </source>
</evidence>
<protein>
    <recommendedName>
        <fullName evidence="4">Acetylornithine aminotransferase</fullName>
        <shortName evidence="4">ACOAT</shortName>
        <ecNumber evidence="4">2.6.1.11</ecNumber>
    </recommendedName>
</protein>
<dbReference type="AlphaFoldDB" id="A0A1V4EY92"/>
<feature type="binding site" evidence="4">
    <location>
        <position position="288"/>
    </location>
    <ligand>
        <name>pyridoxal 5'-phosphate</name>
        <dbReference type="ChEBI" id="CHEBI:597326"/>
    </ligand>
</feature>
<dbReference type="InterPro" id="IPR050103">
    <property type="entry name" value="Class-III_PLP-dep_AT"/>
</dbReference>
<keyword evidence="1 4" id="KW-0032">Aminotransferase</keyword>
<keyword evidence="6" id="KW-1185">Reference proteome</keyword>
<evidence type="ECO:0000256" key="3">
    <source>
        <dbReference type="ARBA" id="ARBA00022898"/>
    </source>
</evidence>